<keyword evidence="3 6" id="KW-1133">Transmembrane helix</keyword>
<dbReference type="InterPro" id="IPR011990">
    <property type="entry name" value="TPR-like_helical_dom_sf"/>
</dbReference>
<dbReference type="Pfam" id="PF07219">
    <property type="entry name" value="HemY_N"/>
    <property type="match status" value="1"/>
</dbReference>
<dbReference type="eggNOG" id="COG3898">
    <property type="taxonomic scope" value="Bacteria"/>
</dbReference>
<evidence type="ECO:0000259" key="7">
    <source>
        <dbReference type="Pfam" id="PF07219"/>
    </source>
</evidence>
<sequence length="584" mass="63409">MFRILFYFLLIFALGLGFAWLAERPGDLVVTFGGYRYEVTLMVAAVLLVGVVAAVMITWWLLKSIWYSPKTVARHFRVRRRDRGYQALSTGLIAAGAGDGGVARRMGTQASKLISSDQEPLIHLLDAQAAMLEGDHETARKKFAAMAEDPETRLLGLRGLYLEAERLGEREAAEHYAGEAAKQAPQLGWAANAALATRAREGEWDSALSLVDAQKSAKHQDKDAIKRRRAVLLTAKAMEVLDSDPATARSAALEAHKLQPEFVPAAVTAAKALFRNNELRKAAKVLESTWKKEPHPELAEAYLHARPGDSTHDRLDRARKLRGLKPNNVESELAVARAALDASEYAEARKAAEAAIRIAPRESAFLILADIEEAETGEQGRVRHWLQKALRAPRDPAWIADGQVSERWAPVSPSGRFDAYEWRVPVERLAPVLDADDALEPLPAISAPPAGASSAGRSEDAEIVVEEGLTEVKPPVAGKAKPNEPDASSDKGDAVKADEVQETPKAEPKLQAATAAPVKESKPDAVVADAAEAQPKPVADTSAPATAHRKRLAEEDKVKRPPIPDDPGVDPEDDAKPQQGFRLF</sequence>
<comment type="caution">
    <text evidence="8">The sequence shown here is derived from an EMBL/GenBank/DDBJ whole genome shotgun (WGS) entry which is preliminary data.</text>
</comment>
<dbReference type="OrthoDB" id="9798343at2"/>
<dbReference type="PIRSF" id="PIRSF031802">
    <property type="entry name" value="UCP031802"/>
    <property type="match status" value="1"/>
</dbReference>
<gene>
    <name evidence="8" type="ORF">EL18_03050</name>
</gene>
<evidence type="ECO:0000313" key="9">
    <source>
        <dbReference type="Proteomes" id="UP000053675"/>
    </source>
</evidence>
<proteinExistence type="predicted"/>
<dbReference type="STRING" id="472175.EL18_03050"/>
<name>A0A084U760_9HYPH</name>
<dbReference type="EMBL" id="JMQM01000002">
    <property type="protein sequence ID" value="KFB08796.1"/>
    <property type="molecule type" value="Genomic_DNA"/>
</dbReference>
<evidence type="ECO:0000256" key="6">
    <source>
        <dbReference type="SAM" id="Phobius"/>
    </source>
</evidence>
<comment type="subcellular location">
    <subcellularLocation>
        <location evidence="1">Membrane</location>
    </subcellularLocation>
</comment>
<evidence type="ECO:0000256" key="2">
    <source>
        <dbReference type="ARBA" id="ARBA00022692"/>
    </source>
</evidence>
<feature type="compositionally biased region" description="Basic and acidic residues" evidence="5">
    <location>
        <begin position="481"/>
        <end position="508"/>
    </location>
</feature>
<reference evidence="8 9" key="1">
    <citation type="submission" date="2014-05" db="EMBL/GenBank/DDBJ databases">
        <title>Draft Genome Sequence of Nitratireductor basaltis Strain UMTGB225, A Marine Bacterium Isolated from Green Barrel Tunicate.</title>
        <authorList>
            <person name="Gan H.Y."/>
        </authorList>
    </citation>
    <scope>NUCLEOTIDE SEQUENCE [LARGE SCALE GENOMIC DNA]</scope>
    <source>
        <strain evidence="8 9">UMTGB225</strain>
    </source>
</reference>
<dbReference type="Gene3D" id="1.25.40.10">
    <property type="entry name" value="Tetratricopeptide repeat domain"/>
    <property type="match status" value="1"/>
</dbReference>
<dbReference type="SUPFAM" id="SSF48452">
    <property type="entry name" value="TPR-like"/>
    <property type="match status" value="1"/>
</dbReference>
<keyword evidence="4 6" id="KW-0472">Membrane</keyword>
<evidence type="ECO:0000256" key="5">
    <source>
        <dbReference type="SAM" id="MobiDB-lite"/>
    </source>
</evidence>
<keyword evidence="9" id="KW-1185">Reference proteome</keyword>
<dbReference type="InterPro" id="IPR016982">
    <property type="entry name" value="Mms48"/>
</dbReference>
<evidence type="ECO:0000313" key="8">
    <source>
        <dbReference type="EMBL" id="KFB08796.1"/>
    </source>
</evidence>
<feature type="transmembrane region" description="Helical" evidence="6">
    <location>
        <begin position="43"/>
        <end position="62"/>
    </location>
</feature>
<evidence type="ECO:0000256" key="1">
    <source>
        <dbReference type="ARBA" id="ARBA00004370"/>
    </source>
</evidence>
<feature type="region of interest" description="Disordered" evidence="5">
    <location>
        <begin position="467"/>
        <end position="584"/>
    </location>
</feature>
<dbReference type="RefSeq" id="WP_036485952.1">
    <property type="nucleotide sequence ID" value="NZ_JMQM01000002.1"/>
</dbReference>
<accession>A0A084U760</accession>
<dbReference type="InterPro" id="IPR010817">
    <property type="entry name" value="HemY_N"/>
</dbReference>
<feature type="compositionally biased region" description="Basic and acidic residues" evidence="5">
    <location>
        <begin position="552"/>
        <end position="563"/>
    </location>
</feature>
<organism evidence="8 9">
    <name type="scientific">Nitratireductor basaltis</name>
    <dbReference type="NCBI Taxonomy" id="472175"/>
    <lineage>
        <taxon>Bacteria</taxon>
        <taxon>Pseudomonadati</taxon>
        <taxon>Pseudomonadota</taxon>
        <taxon>Alphaproteobacteria</taxon>
        <taxon>Hyphomicrobiales</taxon>
        <taxon>Phyllobacteriaceae</taxon>
        <taxon>Nitratireductor</taxon>
    </lineage>
</organism>
<keyword evidence="2 6" id="KW-0812">Transmembrane</keyword>
<evidence type="ECO:0000256" key="3">
    <source>
        <dbReference type="ARBA" id="ARBA00022989"/>
    </source>
</evidence>
<evidence type="ECO:0000256" key="4">
    <source>
        <dbReference type="ARBA" id="ARBA00023136"/>
    </source>
</evidence>
<dbReference type="AlphaFoldDB" id="A0A084U760"/>
<dbReference type="PATRIC" id="fig|472175.3.peg.3047"/>
<protein>
    <submittedName>
        <fullName evidence="8">Putative membrane-bound protein</fullName>
    </submittedName>
</protein>
<dbReference type="GO" id="GO:0016020">
    <property type="term" value="C:membrane"/>
    <property type="evidence" value="ECO:0007669"/>
    <property type="project" value="UniProtKB-SubCell"/>
</dbReference>
<dbReference type="Proteomes" id="UP000053675">
    <property type="component" value="Unassembled WGS sequence"/>
</dbReference>
<feature type="domain" description="HemY N-terminal" evidence="7">
    <location>
        <begin position="26"/>
        <end position="134"/>
    </location>
</feature>